<reference evidence="9" key="2">
    <citation type="submission" date="2022-06" db="EMBL/GenBank/DDBJ databases">
        <title>Isolation of gut microbiota from human fecal samples.</title>
        <authorList>
            <person name="Pamer E.G."/>
            <person name="Barat B."/>
            <person name="Waligurski E."/>
            <person name="Medina S."/>
            <person name="Paddock L."/>
            <person name="Mostad J."/>
        </authorList>
    </citation>
    <scope>NUCLEOTIDE SEQUENCE</scope>
    <source>
        <strain evidence="9">DFI.9.91</strain>
    </source>
</reference>
<evidence type="ECO:0000313" key="11">
    <source>
        <dbReference type="Proteomes" id="UP001204562"/>
    </source>
</evidence>
<dbReference type="PRINTS" id="PR00352">
    <property type="entry name" value="3FE4SFRDOXIN"/>
</dbReference>
<name>A0AAW5JS82_9FIRM</name>
<evidence type="ECO:0000259" key="7">
    <source>
        <dbReference type="PROSITE" id="PS51379"/>
    </source>
</evidence>
<keyword evidence="4 6" id="KW-0408">Iron</keyword>
<comment type="caution">
    <text evidence="9">The sequence shown here is derived from an EMBL/GenBank/DDBJ whole genome shotgun (WGS) entry which is preliminary data.</text>
</comment>
<protein>
    <recommendedName>
        <fullName evidence="6">Ferredoxin</fullName>
    </recommendedName>
</protein>
<dbReference type="AlphaFoldDB" id="A0AAW5JS82"/>
<evidence type="ECO:0000256" key="3">
    <source>
        <dbReference type="ARBA" id="ARBA00022982"/>
    </source>
</evidence>
<dbReference type="PANTHER" id="PTHR36923:SF3">
    <property type="entry name" value="FERREDOXIN"/>
    <property type="match status" value="1"/>
</dbReference>
<gene>
    <name evidence="8" type="ORF">L0P79_15775</name>
    <name evidence="9" type="ORF">NE579_09660</name>
</gene>
<evidence type="ECO:0000313" key="9">
    <source>
        <dbReference type="EMBL" id="MCQ4770729.1"/>
    </source>
</evidence>
<dbReference type="InterPro" id="IPR001080">
    <property type="entry name" value="3Fe4S_ferredoxin"/>
</dbReference>
<dbReference type="RefSeq" id="WP_238074859.1">
    <property type="nucleotide sequence ID" value="NZ_JAKNJB010000036.1"/>
</dbReference>
<evidence type="ECO:0000256" key="4">
    <source>
        <dbReference type="ARBA" id="ARBA00023004"/>
    </source>
</evidence>
<dbReference type="PROSITE" id="PS51379">
    <property type="entry name" value="4FE4S_FER_2"/>
    <property type="match status" value="1"/>
</dbReference>
<comment type="function">
    <text evidence="6">Ferredoxins are iron-sulfur proteins that transfer electrons in a wide variety of metabolic reactions.</text>
</comment>
<proteinExistence type="predicted"/>
<dbReference type="Pfam" id="PF13370">
    <property type="entry name" value="Fer4_13"/>
    <property type="match status" value="1"/>
</dbReference>
<keyword evidence="10" id="KW-1185">Reference proteome</keyword>
<feature type="domain" description="4Fe-4S ferredoxin-type" evidence="7">
    <location>
        <begin position="1"/>
        <end position="29"/>
    </location>
</feature>
<dbReference type="EMBL" id="JANFYS010000018">
    <property type="protein sequence ID" value="MCQ4770729.1"/>
    <property type="molecule type" value="Genomic_DNA"/>
</dbReference>
<keyword evidence="2 6" id="KW-0479">Metal-binding</keyword>
<evidence type="ECO:0000256" key="5">
    <source>
        <dbReference type="ARBA" id="ARBA00023014"/>
    </source>
</evidence>
<keyword evidence="5 6" id="KW-0411">Iron-sulfur</keyword>
<dbReference type="EMBL" id="JAKNJB010000036">
    <property type="protein sequence ID" value="MCG4528507.1"/>
    <property type="molecule type" value="Genomic_DNA"/>
</dbReference>
<evidence type="ECO:0000313" key="10">
    <source>
        <dbReference type="Proteomes" id="UP001200313"/>
    </source>
</evidence>
<dbReference type="InterPro" id="IPR017900">
    <property type="entry name" value="4Fe4S_Fe_S_CS"/>
</dbReference>
<reference evidence="8 10" key="1">
    <citation type="submission" date="2022-01" db="EMBL/GenBank/DDBJ databases">
        <title>Collection of gut derived symbiotic bacterial strains cultured from healthy donors.</title>
        <authorList>
            <person name="Lin H."/>
            <person name="Kohout C."/>
            <person name="Waligurski E."/>
            <person name="Pamer E.G."/>
        </authorList>
    </citation>
    <scope>NUCLEOTIDE SEQUENCE [LARGE SCALE GENOMIC DNA]</scope>
    <source>
        <strain evidence="8 10">DFI.3.7</strain>
    </source>
</reference>
<sequence length="61" mass="6438">MHVSIERSGCISCGLCASTCPEVFRIGDDGLAEVHQQPDSGLEDGAREAAENCPVSVIYVD</sequence>
<keyword evidence="1 6" id="KW-0813">Transport</keyword>
<organism evidence="9 11">
    <name type="scientific">Intestinimonas massiliensis</name>
    <name type="common">ex Afouda et al. 2020</name>
    <dbReference type="NCBI Taxonomy" id="1673721"/>
    <lineage>
        <taxon>Bacteria</taxon>
        <taxon>Bacillati</taxon>
        <taxon>Bacillota</taxon>
        <taxon>Clostridia</taxon>
        <taxon>Eubacteriales</taxon>
        <taxon>Intestinimonas</taxon>
    </lineage>
</organism>
<dbReference type="PANTHER" id="PTHR36923">
    <property type="entry name" value="FERREDOXIN"/>
    <property type="match status" value="1"/>
</dbReference>
<dbReference type="Proteomes" id="UP001200313">
    <property type="component" value="Unassembled WGS sequence"/>
</dbReference>
<dbReference type="Gene3D" id="3.30.70.20">
    <property type="match status" value="1"/>
</dbReference>
<accession>A0AAW5JS82</accession>
<dbReference type="InterPro" id="IPR051269">
    <property type="entry name" value="Fe-S_cluster_ET"/>
</dbReference>
<dbReference type="Proteomes" id="UP001204562">
    <property type="component" value="Unassembled WGS sequence"/>
</dbReference>
<dbReference type="InterPro" id="IPR017896">
    <property type="entry name" value="4Fe4S_Fe-S-bd"/>
</dbReference>
<evidence type="ECO:0000256" key="2">
    <source>
        <dbReference type="ARBA" id="ARBA00022723"/>
    </source>
</evidence>
<keyword evidence="3 6" id="KW-0249">Electron transport</keyword>
<evidence type="ECO:0000313" key="8">
    <source>
        <dbReference type="EMBL" id="MCG4528507.1"/>
    </source>
</evidence>
<dbReference type="SUPFAM" id="SSF54862">
    <property type="entry name" value="4Fe-4S ferredoxins"/>
    <property type="match status" value="1"/>
</dbReference>
<dbReference type="GO" id="GO:0005506">
    <property type="term" value="F:iron ion binding"/>
    <property type="evidence" value="ECO:0007669"/>
    <property type="project" value="UniProtKB-UniRule"/>
</dbReference>
<dbReference type="GO" id="GO:0051536">
    <property type="term" value="F:iron-sulfur cluster binding"/>
    <property type="evidence" value="ECO:0007669"/>
    <property type="project" value="UniProtKB-KW"/>
</dbReference>
<evidence type="ECO:0000256" key="1">
    <source>
        <dbReference type="ARBA" id="ARBA00022448"/>
    </source>
</evidence>
<dbReference type="GO" id="GO:0009055">
    <property type="term" value="F:electron transfer activity"/>
    <property type="evidence" value="ECO:0007669"/>
    <property type="project" value="UniProtKB-UniRule"/>
</dbReference>
<dbReference type="PROSITE" id="PS00198">
    <property type="entry name" value="4FE4S_FER_1"/>
    <property type="match status" value="1"/>
</dbReference>
<evidence type="ECO:0000256" key="6">
    <source>
        <dbReference type="RuleBase" id="RU368020"/>
    </source>
</evidence>